<gene>
    <name evidence="2" type="ORF">LSH36_447g00038</name>
</gene>
<feature type="compositionally biased region" description="Basic and acidic residues" evidence="1">
    <location>
        <begin position="39"/>
        <end position="65"/>
    </location>
</feature>
<accession>A0AAD9MZK3</accession>
<protein>
    <submittedName>
        <fullName evidence="2">Uncharacterized protein</fullName>
    </submittedName>
</protein>
<feature type="compositionally biased region" description="Acidic residues" evidence="1">
    <location>
        <begin position="236"/>
        <end position="245"/>
    </location>
</feature>
<feature type="compositionally biased region" description="Basic residues" evidence="1">
    <location>
        <begin position="131"/>
        <end position="162"/>
    </location>
</feature>
<proteinExistence type="predicted"/>
<keyword evidence="3" id="KW-1185">Reference proteome</keyword>
<feature type="region of interest" description="Disordered" evidence="1">
    <location>
        <begin position="198"/>
        <end position="245"/>
    </location>
</feature>
<dbReference type="AlphaFoldDB" id="A0AAD9MZK3"/>
<evidence type="ECO:0000313" key="3">
    <source>
        <dbReference type="Proteomes" id="UP001208570"/>
    </source>
</evidence>
<feature type="non-terminal residue" evidence="2">
    <location>
        <position position="1"/>
    </location>
</feature>
<evidence type="ECO:0000313" key="2">
    <source>
        <dbReference type="EMBL" id="KAK2149531.1"/>
    </source>
</evidence>
<sequence length="245" mass="26971">MCGIPDQEKVLENVMPRAIETLMKMRQEPPQQEKSGQVAHDEPTKMEASKGDDVLDQDKKSHTDCDAHDKNKILALLNDTLVQFCHNNLYFVEFVHTIQVALSQMATPQAFTDHTSPAPSDDEDQSTYVKPTRRQTSKCVVARKRGRPRKASARSAPFRKRPVKVESVTSDTNTSMPVRGRKAAARARKRLARIVHVTSDGDDGSSTGIHATDGDATDEGDVVDDEDYIPNAITGGDDDTSPDGQ</sequence>
<name>A0AAD9MZK3_9ANNE</name>
<reference evidence="2" key="1">
    <citation type="journal article" date="2023" name="Mol. Biol. Evol.">
        <title>Third-Generation Sequencing Reveals the Adaptive Role of the Epigenome in Three Deep-Sea Polychaetes.</title>
        <authorList>
            <person name="Perez M."/>
            <person name="Aroh O."/>
            <person name="Sun Y."/>
            <person name="Lan Y."/>
            <person name="Juniper S.K."/>
            <person name="Young C.R."/>
            <person name="Angers B."/>
            <person name="Qian P.Y."/>
        </authorList>
    </citation>
    <scope>NUCLEOTIDE SEQUENCE</scope>
    <source>
        <strain evidence="2">P08H-3</strain>
    </source>
</reference>
<evidence type="ECO:0000256" key="1">
    <source>
        <dbReference type="SAM" id="MobiDB-lite"/>
    </source>
</evidence>
<feature type="region of interest" description="Disordered" evidence="1">
    <location>
        <begin position="22"/>
        <end position="65"/>
    </location>
</feature>
<dbReference type="Proteomes" id="UP001208570">
    <property type="component" value="Unassembled WGS sequence"/>
</dbReference>
<dbReference type="EMBL" id="JAODUP010000447">
    <property type="protein sequence ID" value="KAK2149531.1"/>
    <property type="molecule type" value="Genomic_DNA"/>
</dbReference>
<feature type="compositionally biased region" description="Polar residues" evidence="1">
    <location>
        <begin position="167"/>
        <end position="176"/>
    </location>
</feature>
<feature type="compositionally biased region" description="Acidic residues" evidence="1">
    <location>
        <begin position="215"/>
        <end position="228"/>
    </location>
</feature>
<comment type="caution">
    <text evidence="2">The sequence shown here is derived from an EMBL/GenBank/DDBJ whole genome shotgun (WGS) entry which is preliminary data.</text>
</comment>
<feature type="region of interest" description="Disordered" evidence="1">
    <location>
        <begin position="111"/>
        <end position="181"/>
    </location>
</feature>
<organism evidence="2 3">
    <name type="scientific">Paralvinella palmiformis</name>
    <dbReference type="NCBI Taxonomy" id="53620"/>
    <lineage>
        <taxon>Eukaryota</taxon>
        <taxon>Metazoa</taxon>
        <taxon>Spiralia</taxon>
        <taxon>Lophotrochozoa</taxon>
        <taxon>Annelida</taxon>
        <taxon>Polychaeta</taxon>
        <taxon>Sedentaria</taxon>
        <taxon>Canalipalpata</taxon>
        <taxon>Terebellida</taxon>
        <taxon>Terebelliformia</taxon>
        <taxon>Alvinellidae</taxon>
        <taxon>Paralvinella</taxon>
    </lineage>
</organism>